<dbReference type="EC" id="3.2.1.23" evidence="4"/>
<sequence length="759" mass="86348">MNYHISIADLNKKKFYSLGEEFSGKSASGEQIGFTNYYMKVNEKPFFGISGEFHFSRCDERRWEDEIIKMKMCGINVIATYVFWIHHEEEEGVFDFEGCRNLRKFVELCGKHGIYVIVRIGPFDHGEVRNGGIPDWMYGKPFEVRKLSEGFLFYVRRLYGKISEQIQGLLYKDGGPIIAAQIDNEYMHSSAPWEITTGISEEWVFGGDEGEAYMLTLQEEAKKCGIITPFYTCTGWGGAITPSVMMPLWGSYAYRPWLFYAERGEHPSTEEYVYQDFHHNDAAVTSDFKPAYEPEIRPYACCEMGGGMMCTYNYRFILPYKSVDAMANIKIASGCNFLGYYVFQGGTNPLGKHGTFMNESQVPKMSYDYQAALGEFGQIRESYERLKTIHLFCKTFGEELCRMETVLPEGASYIDPKDLDTLRFALRTDGEKGFLFINNFQDHETTKPKQNETVIIQSKEGEIVFDHLDLAAEENCILPFHMDMDGILLKKATAQPITRIEKDGESTYVFLKPDGMKAALYFEESVTAGQSGNVLVCEDSQAAELFEVTKGETSLKILCLNRDMANQMYLLEDRTLLFAKGAVMETKDGIRLETRMAENKIYTYPKNCFCGSEDMQKADTGETDPIFDIWKVGTEEKQLSAEVVRTAATKYTVKLPDNFMEGLKDILVQIRYQGDIGHAFINGVMVNDNFCNGDVWEIGVRTFKEKLEEYPFTIAITPLKKGANVNVESAMAARMENVEAYIGELVSVNLSPVYEFVLK</sequence>
<organism evidence="4 5">
    <name type="scientific">Blautia producta</name>
    <dbReference type="NCBI Taxonomy" id="33035"/>
    <lineage>
        <taxon>Bacteria</taxon>
        <taxon>Bacillati</taxon>
        <taxon>Bacillota</taxon>
        <taxon>Clostridia</taxon>
        <taxon>Lachnospirales</taxon>
        <taxon>Lachnospiraceae</taxon>
        <taxon>Blautia</taxon>
    </lineage>
</organism>
<comment type="similarity">
    <text evidence="1 2">Belongs to the glycosyl hydrolase 35 family.</text>
</comment>
<keyword evidence="4" id="KW-0326">Glycosidase</keyword>
<dbReference type="RefSeq" id="WP_130181182.1">
    <property type="nucleotide sequence ID" value="NZ_CP035945.1"/>
</dbReference>
<dbReference type="EMBL" id="CP035945">
    <property type="protein sequence ID" value="QBE97362.1"/>
    <property type="molecule type" value="Genomic_DNA"/>
</dbReference>
<name>A0A4P6LZG8_9FIRM</name>
<dbReference type="Gene3D" id="3.20.20.80">
    <property type="entry name" value="Glycosidases"/>
    <property type="match status" value="1"/>
</dbReference>
<dbReference type="InterPro" id="IPR031330">
    <property type="entry name" value="Gly_Hdrlase_35_cat"/>
</dbReference>
<dbReference type="GO" id="GO:0005975">
    <property type="term" value="P:carbohydrate metabolic process"/>
    <property type="evidence" value="ECO:0007669"/>
    <property type="project" value="InterPro"/>
</dbReference>
<dbReference type="Proteomes" id="UP000289794">
    <property type="component" value="Chromosome"/>
</dbReference>
<evidence type="ECO:0000256" key="1">
    <source>
        <dbReference type="ARBA" id="ARBA00009809"/>
    </source>
</evidence>
<dbReference type="PRINTS" id="PR00742">
    <property type="entry name" value="GLHYDRLASE35"/>
</dbReference>
<protein>
    <submittedName>
        <fullName evidence="4">Beta-galactosidase</fullName>
        <ecNumber evidence="4">3.2.1.23</ecNumber>
    </submittedName>
</protein>
<accession>A0A4P6LZG8</accession>
<gene>
    <name evidence="4" type="primary">bga_2</name>
    <name evidence="4" type="ORF">PMF13cell1_02918</name>
</gene>
<dbReference type="PANTHER" id="PTHR23421">
    <property type="entry name" value="BETA-GALACTOSIDASE RELATED"/>
    <property type="match status" value="1"/>
</dbReference>
<reference evidence="4 5" key="1">
    <citation type="submission" date="2019-01" db="EMBL/GenBank/DDBJ databases">
        <title>PMF-metabolizing Aryl O-demethylase.</title>
        <authorList>
            <person name="Kim M."/>
        </authorList>
    </citation>
    <scope>NUCLEOTIDE SEQUENCE [LARGE SCALE GENOMIC DNA]</scope>
    <source>
        <strain evidence="4 5">PMF1</strain>
    </source>
</reference>
<evidence type="ECO:0000256" key="2">
    <source>
        <dbReference type="RuleBase" id="RU003679"/>
    </source>
</evidence>
<feature type="domain" description="Glycoside hydrolase 35 catalytic" evidence="3">
    <location>
        <begin position="255"/>
        <end position="390"/>
    </location>
</feature>
<dbReference type="InterPro" id="IPR017853">
    <property type="entry name" value="GH"/>
</dbReference>
<dbReference type="InterPro" id="IPR001944">
    <property type="entry name" value="Glycoside_Hdrlase_35"/>
</dbReference>
<evidence type="ECO:0000313" key="4">
    <source>
        <dbReference type="EMBL" id="QBE97362.1"/>
    </source>
</evidence>
<evidence type="ECO:0000313" key="5">
    <source>
        <dbReference type="Proteomes" id="UP000289794"/>
    </source>
</evidence>
<dbReference type="AlphaFoldDB" id="A0A4P6LZG8"/>
<dbReference type="SUPFAM" id="SSF51445">
    <property type="entry name" value="(Trans)glycosidases"/>
    <property type="match status" value="1"/>
</dbReference>
<feature type="domain" description="Glycoside hydrolase 35 catalytic" evidence="3">
    <location>
        <begin position="41"/>
        <end position="188"/>
    </location>
</feature>
<proteinExistence type="inferred from homology"/>
<dbReference type="Pfam" id="PF01301">
    <property type="entry name" value="Glyco_hydro_35"/>
    <property type="match status" value="2"/>
</dbReference>
<dbReference type="GO" id="GO:0004565">
    <property type="term" value="F:beta-galactosidase activity"/>
    <property type="evidence" value="ECO:0007669"/>
    <property type="project" value="UniProtKB-EC"/>
</dbReference>
<dbReference type="KEGG" id="bpro:PMF13cell1_02918"/>
<keyword evidence="4" id="KW-0378">Hydrolase</keyword>
<evidence type="ECO:0000259" key="3">
    <source>
        <dbReference type="Pfam" id="PF01301"/>
    </source>
</evidence>